<dbReference type="AlphaFoldDB" id="A0A8C5X512"/>
<reference evidence="5" key="2">
    <citation type="submission" date="2025-09" db="UniProtKB">
        <authorList>
            <consortium name="Ensembl"/>
        </authorList>
    </citation>
    <scope>IDENTIFICATION</scope>
</reference>
<sequence length="175" mass="19408">ERINDPRQEMNPFTTNQSKKIHAASSHRVAPPEFRVHFQQMCATIAGKGFWSELLGFGDFYYELGVQIIEVCLALKHRNGGLITLEELQQQVLKGRGKLAQDVSQDDLLRAIKKLKVLGSGFGVIPVGGTFLVQSVPAELNMDHTVVLQLAEVRDPQKPQKNPTGTQTPPGTRPR</sequence>
<name>A0A8C5X512_9PASS</name>
<evidence type="ECO:0000313" key="5">
    <source>
        <dbReference type="Ensembl" id="ENSMCSP00000011083.1"/>
    </source>
</evidence>
<dbReference type="Ensembl" id="ENSMCST00000011373.1">
    <property type="protein sequence ID" value="ENSMCSP00000011083.1"/>
    <property type="gene ID" value="ENSMCSG00000007840.1"/>
</dbReference>
<protein>
    <recommendedName>
        <fullName evidence="2">Vacuolar-sorting protein SNF8</fullName>
    </recommendedName>
    <alternativeName>
        <fullName evidence="3">ESCRT-II complex subunit VPS22</fullName>
    </alternativeName>
</protein>
<dbReference type="Proteomes" id="UP000694560">
    <property type="component" value="Unplaced"/>
</dbReference>
<accession>A0A8C5X512</accession>
<dbReference type="InterPro" id="IPR036388">
    <property type="entry name" value="WH-like_DNA-bd_sf"/>
</dbReference>
<evidence type="ECO:0000256" key="3">
    <source>
        <dbReference type="ARBA" id="ARBA00030097"/>
    </source>
</evidence>
<evidence type="ECO:0000256" key="1">
    <source>
        <dbReference type="ARBA" id="ARBA00009834"/>
    </source>
</evidence>
<dbReference type="Gene3D" id="1.10.10.10">
    <property type="entry name" value="Winged helix-like DNA-binding domain superfamily/Winged helix DNA-binding domain"/>
    <property type="match status" value="1"/>
</dbReference>
<dbReference type="Pfam" id="PF04157">
    <property type="entry name" value="EAP30"/>
    <property type="match status" value="1"/>
</dbReference>
<dbReference type="InterPro" id="IPR040608">
    <property type="entry name" value="Snf8/Vps36"/>
</dbReference>
<dbReference type="FunFam" id="1.10.10.10:FF:000085">
    <property type="entry name" value="Vacuolar-sorting protein SNF8"/>
    <property type="match status" value="1"/>
</dbReference>
<dbReference type="InterPro" id="IPR016689">
    <property type="entry name" value="ESCRT-2_cplx_Snf8"/>
</dbReference>
<dbReference type="GO" id="GO:0043328">
    <property type="term" value="P:protein transport to vacuole involved in ubiquitin-dependent protein catabolic process via the multivesicular body sorting pathway"/>
    <property type="evidence" value="ECO:0007669"/>
    <property type="project" value="TreeGrafter"/>
</dbReference>
<dbReference type="GO" id="GO:0000814">
    <property type="term" value="C:ESCRT II complex"/>
    <property type="evidence" value="ECO:0007669"/>
    <property type="project" value="InterPro"/>
</dbReference>
<evidence type="ECO:0000256" key="4">
    <source>
        <dbReference type="SAM" id="MobiDB-lite"/>
    </source>
</evidence>
<keyword evidence="6" id="KW-1185">Reference proteome</keyword>
<reference evidence="5" key="1">
    <citation type="submission" date="2025-08" db="UniProtKB">
        <authorList>
            <consortium name="Ensembl"/>
        </authorList>
    </citation>
    <scope>IDENTIFICATION</scope>
</reference>
<comment type="similarity">
    <text evidence="1">Belongs to the SNF8 family.</text>
</comment>
<feature type="region of interest" description="Disordered" evidence="4">
    <location>
        <begin position="1"/>
        <end position="24"/>
    </location>
</feature>
<dbReference type="PANTHER" id="PTHR12806">
    <property type="entry name" value="EAP30 SUBUNIT OF ELL COMPLEX"/>
    <property type="match status" value="1"/>
</dbReference>
<evidence type="ECO:0000256" key="2">
    <source>
        <dbReference type="ARBA" id="ARBA00017052"/>
    </source>
</evidence>
<feature type="region of interest" description="Disordered" evidence="4">
    <location>
        <begin position="153"/>
        <end position="175"/>
    </location>
</feature>
<organism evidence="5 6">
    <name type="scientific">Malurus cyaneus samueli</name>
    <dbReference type="NCBI Taxonomy" id="2593467"/>
    <lineage>
        <taxon>Eukaryota</taxon>
        <taxon>Metazoa</taxon>
        <taxon>Chordata</taxon>
        <taxon>Craniata</taxon>
        <taxon>Vertebrata</taxon>
        <taxon>Euteleostomi</taxon>
        <taxon>Archelosauria</taxon>
        <taxon>Archosauria</taxon>
        <taxon>Dinosauria</taxon>
        <taxon>Saurischia</taxon>
        <taxon>Theropoda</taxon>
        <taxon>Coelurosauria</taxon>
        <taxon>Aves</taxon>
        <taxon>Neognathae</taxon>
        <taxon>Neoaves</taxon>
        <taxon>Telluraves</taxon>
        <taxon>Australaves</taxon>
        <taxon>Passeriformes</taxon>
        <taxon>Meliphagoidea</taxon>
        <taxon>Maluridae</taxon>
        <taxon>Malurus</taxon>
    </lineage>
</organism>
<evidence type="ECO:0000313" key="6">
    <source>
        <dbReference type="Proteomes" id="UP000694560"/>
    </source>
</evidence>
<dbReference type="InterPro" id="IPR036390">
    <property type="entry name" value="WH_DNA-bd_sf"/>
</dbReference>
<dbReference type="SUPFAM" id="SSF46785">
    <property type="entry name" value="Winged helix' DNA-binding domain"/>
    <property type="match status" value="1"/>
</dbReference>
<feature type="compositionally biased region" description="Low complexity" evidence="4">
    <location>
        <begin position="159"/>
        <end position="175"/>
    </location>
</feature>
<dbReference type="PANTHER" id="PTHR12806:SF0">
    <property type="entry name" value="VACUOLAR-SORTING PROTEIN SNF8"/>
    <property type="match status" value="1"/>
</dbReference>
<proteinExistence type="inferred from homology"/>
<dbReference type="OrthoDB" id="283883at2759"/>